<name>A0A815GD96_ADIRI</name>
<dbReference type="SUPFAM" id="SSF53474">
    <property type="entry name" value="alpha/beta-Hydrolases"/>
    <property type="match status" value="1"/>
</dbReference>
<evidence type="ECO:0000256" key="1">
    <source>
        <dbReference type="ARBA" id="ARBA00010515"/>
    </source>
</evidence>
<dbReference type="GO" id="GO:0016787">
    <property type="term" value="F:hydrolase activity"/>
    <property type="evidence" value="ECO:0007669"/>
    <property type="project" value="UniProtKB-KW"/>
</dbReference>
<evidence type="ECO:0000313" key="6">
    <source>
        <dbReference type="Proteomes" id="UP000663852"/>
    </source>
</evidence>
<comment type="similarity">
    <text evidence="1">Belongs to the 'GDXG' lipolytic enzyme family.</text>
</comment>
<sequence length="333" mass="37460">MTHLPSSIHITSRKATIMHTYVVSMDPRFNNETLGFLQFLAQNKPSDGVPTVESMRHFLDNIHGKINEKLNGTFKGNLEERSIKTKSTDIQISIYTPIDAKKDILGIFFHGGGWVLGNRQSHQVGVNSMADATKTIWISVEYRLGPEYKYPIWLDDCCDVTQYIIENKTSFCVDATAKVGVAGDSAGGMIAASIARTIKNLDFQIIMYGVLDMIQETESYKEFNKEMYFLTVDLMNWFISNAFESSQDLKDPRISGLFNTSLEDVPPCLFIVSELDVLRDGNLEYQKLLEKVGVRTKKLVVQGVLHGFFALPGLYPKSCAQATEAIRDFLRTV</sequence>
<evidence type="ECO:0000256" key="2">
    <source>
        <dbReference type="ARBA" id="ARBA00022801"/>
    </source>
</evidence>
<dbReference type="AlphaFoldDB" id="A0A815GD96"/>
<protein>
    <recommendedName>
        <fullName evidence="4">Alpha/beta hydrolase fold-3 domain-containing protein</fullName>
    </recommendedName>
</protein>
<dbReference type="PANTHER" id="PTHR48081">
    <property type="entry name" value="AB HYDROLASE SUPERFAMILY PROTEIN C4A8.06C"/>
    <property type="match status" value="1"/>
</dbReference>
<dbReference type="InterPro" id="IPR029058">
    <property type="entry name" value="AB_hydrolase_fold"/>
</dbReference>
<evidence type="ECO:0000256" key="3">
    <source>
        <dbReference type="PROSITE-ProRule" id="PRU10038"/>
    </source>
</evidence>
<dbReference type="PROSITE" id="PS01174">
    <property type="entry name" value="LIPASE_GDXG_SER"/>
    <property type="match status" value="1"/>
</dbReference>
<dbReference type="Proteomes" id="UP000663852">
    <property type="component" value="Unassembled WGS sequence"/>
</dbReference>
<dbReference type="InterPro" id="IPR050300">
    <property type="entry name" value="GDXG_lipolytic_enzyme"/>
</dbReference>
<comment type="caution">
    <text evidence="5">The sequence shown here is derived from an EMBL/GenBank/DDBJ whole genome shotgun (WGS) entry which is preliminary data.</text>
</comment>
<accession>A0A815GD96</accession>
<dbReference type="InterPro" id="IPR013094">
    <property type="entry name" value="AB_hydrolase_3"/>
</dbReference>
<reference evidence="5" key="1">
    <citation type="submission" date="2021-02" db="EMBL/GenBank/DDBJ databases">
        <authorList>
            <person name="Nowell W R."/>
        </authorList>
    </citation>
    <scope>NUCLEOTIDE SEQUENCE</scope>
</reference>
<evidence type="ECO:0000313" key="5">
    <source>
        <dbReference type="EMBL" id="CAF1338151.1"/>
    </source>
</evidence>
<proteinExistence type="inferred from homology"/>
<gene>
    <name evidence="5" type="ORF">EDS130_LOCUS32580</name>
</gene>
<dbReference type="Gene3D" id="3.40.50.1820">
    <property type="entry name" value="alpha/beta hydrolase"/>
    <property type="match status" value="1"/>
</dbReference>
<dbReference type="OrthoDB" id="408631at2759"/>
<feature type="active site" evidence="3">
    <location>
        <position position="185"/>
    </location>
</feature>
<organism evidence="5 6">
    <name type="scientific">Adineta ricciae</name>
    <name type="common">Rotifer</name>
    <dbReference type="NCBI Taxonomy" id="249248"/>
    <lineage>
        <taxon>Eukaryota</taxon>
        <taxon>Metazoa</taxon>
        <taxon>Spiralia</taxon>
        <taxon>Gnathifera</taxon>
        <taxon>Rotifera</taxon>
        <taxon>Eurotatoria</taxon>
        <taxon>Bdelloidea</taxon>
        <taxon>Adinetida</taxon>
        <taxon>Adinetidae</taxon>
        <taxon>Adineta</taxon>
    </lineage>
</organism>
<dbReference type="PANTHER" id="PTHR48081:SF8">
    <property type="entry name" value="ALPHA_BETA HYDROLASE FOLD-3 DOMAIN-CONTAINING PROTEIN-RELATED"/>
    <property type="match status" value="1"/>
</dbReference>
<dbReference type="EMBL" id="CAJNOJ010000251">
    <property type="protein sequence ID" value="CAF1338151.1"/>
    <property type="molecule type" value="Genomic_DNA"/>
</dbReference>
<evidence type="ECO:0000259" key="4">
    <source>
        <dbReference type="Pfam" id="PF07859"/>
    </source>
</evidence>
<dbReference type="Pfam" id="PF07859">
    <property type="entry name" value="Abhydrolase_3"/>
    <property type="match status" value="1"/>
</dbReference>
<keyword evidence="2" id="KW-0378">Hydrolase</keyword>
<dbReference type="InterPro" id="IPR033140">
    <property type="entry name" value="Lipase_GDXG_put_SER_AS"/>
</dbReference>
<feature type="domain" description="Alpha/beta hydrolase fold-3" evidence="4">
    <location>
        <begin position="107"/>
        <end position="309"/>
    </location>
</feature>